<evidence type="ECO:0000259" key="1">
    <source>
        <dbReference type="Pfam" id="PF17131"/>
    </source>
</evidence>
<evidence type="ECO:0000313" key="3">
    <source>
        <dbReference type="Proteomes" id="UP000663929"/>
    </source>
</evidence>
<dbReference type="Pfam" id="PF17131">
    <property type="entry name" value="LolA_like"/>
    <property type="match status" value="1"/>
</dbReference>
<feature type="domain" description="Uncharacterized protein TP-0789" evidence="1">
    <location>
        <begin position="71"/>
        <end position="264"/>
    </location>
</feature>
<organism evidence="2 3">
    <name type="scientific">Sulfidibacter corallicola</name>
    <dbReference type="NCBI Taxonomy" id="2818388"/>
    <lineage>
        <taxon>Bacteria</taxon>
        <taxon>Pseudomonadati</taxon>
        <taxon>Acidobacteriota</taxon>
        <taxon>Holophagae</taxon>
        <taxon>Acanthopleuribacterales</taxon>
        <taxon>Acanthopleuribacteraceae</taxon>
        <taxon>Sulfidibacter</taxon>
    </lineage>
</organism>
<proteinExistence type="predicted"/>
<gene>
    <name evidence="2" type="ORF">J3U87_26025</name>
</gene>
<dbReference type="EMBL" id="CP071793">
    <property type="protein sequence ID" value="QTD49059.1"/>
    <property type="molecule type" value="Genomic_DNA"/>
</dbReference>
<protein>
    <submittedName>
        <fullName evidence="2">Outer membrane lipoprotein-sorting protein</fullName>
    </submittedName>
</protein>
<keyword evidence="3" id="KW-1185">Reference proteome</keyword>
<name>A0A8A4TG59_SULCO</name>
<dbReference type="RefSeq" id="WP_237378705.1">
    <property type="nucleotide sequence ID" value="NZ_CP071793.1"/>
</dbReference>
<dbReference type="InterPro" id="IPR033399">
    <property type="entry name" value="TP_0789-like"/>
</dbReference>
<dbReference type="Gene3D" id="2.50.20.10">
    <property type="entry name" value="Lipoprotein localisation LolA/LolB/LppX"/>
    <property type="match status" value="1"/>
</dbReference>
<reference evidence="2" key="1">
    <citation type="submission" date="2021-03" db="EMBL/GenBank/DDBJ databases">
        <title>Acanthopleuribacteraceae sp. M133.</title>
        <authorList>
            <person name="Wang G."/>
        </authorList>
    </citation>
    <scope>NUCLEOTIDE SEQUENCE</scope>
    <source>
        <strain evidence="2">M133</strain>
    </source>
</reference>
<dbReference type="KEGG" id="scor:J3U87_26025"/>
<dbReference type="Proteomes" id="UP000663929">
    <property type="component" value="Chromosome"/>
</dbReference>
<accession>A0A8A4TG59</accession>
<dbReference type="AlphaFoldDB" id="A0A8A4TG59"/>
<dbReference type="CDD" id="cd16329">
    <property type="entry name" value="LolA_like"/>
    <property type="match status" value="1"/>
</dbReference>
<sequence>MLSLVLFSLLVTETPVVPAPDTRDPRLVMEAFAKRDLGDRALGTMNMIITGKNGRKRERSLRFRQLEASDHRKQIMHIVSPTSMRNTGFLSLDYEDGKKDDAQWLYLAGMHKTTRIATAEQSGSFLGSDLSYSDLTRMDTNLYEFELLSDEVVVDGEPCWLILARATDAREAKKTGYLKSQLWISKKSLVAMQIKAWITKGKKLKYSKAHQVELIDGVWVTRRLVVRTVRGKEVLSTTEFRMDEVAFDQEEVQEVDFTKQVLERGI</sequence>
<evidence type="ECO:0000313" key="2">
    <source>
        <dbReference type="EMBL" id="QTD49059.1"/>
    </source>
</evidence>
<keyword evidence="2" id="KW-0449">Lipoprotein</keyword>